<reference evidence="4 5" key="1">
    <citation type="submission" date="2018-10" db="EMBL/GenBank/DDBJ databases">
        <title>Parasedimentitalea marina sp. nov., a psychrophilic bacterium isolated from deep seawater of the New Britain Trench.</title>
        <authorList>
            <person name="Cao J."/>
        </authorList>
    </citation>
    <scope>NUCLEOTIDE SEQUENCE [LARGE SCALE GENOMIC DNA]</scope>
    <source>
        <strain evidence="4 5">W43</strain>
    </source>
</reference>
<protein>
    <recommendedName>
        <fullName evidence="2">FAD assembly factor SdhE</fullName>
    </recommendedName>
</protein>
<dbReference type="EMBL" id="CP033219">
    <property type="protein sequence ID" value="AZV78820.1"/>
    <property type="molecule type" value="Genomic_DNA"/>
</dbReference>
<evidence type="ECO:0000256" key="3">
    <source>
        <dbReference type="ARBA" id="ARBA00023186"/>
    </source>
</evidence>
<dbReference type="RefSeq" id="WP_127749369.1">
    <property type="nucleotide sequence ID" value="NZ_CP033219.1"/>
</dbReference>
<keyword evidence="5" id="KW-1185">Reference proteome</keyword>
<organism evidence="4 5">
    <name type="scientific">Parasedimentitalea marina</name>
    <dbReference type="NCBI Taxonomy" id="2483033"/>
    <lineage>
        <taxon>Bacteria</taxon>
        <taxon>Pseudomonadati</taxon>
        <taxon>Pseudomonadota</taxon>
        <taxon>Alphaproteobacteria</taxon>
        <taxon>Rhodobacterales</taxon>
        <taxon>Paracoccaceae</taxon>
        <taxon>Parasedimentitalea</taxon>
    </lineage>
</organism>
<dbReference type="InterPro" id="IPR036714">
    <property type="entry name" value="SDH_sf"/>
</dbReference>
<dbReference type="FunFam" id="1.10.150.250:FF:000002">
    <property type="entry name" value="Succinate dehydrogenase assembly factor 2, mitochondrial"/>
    <property type="match status" value="1"/>
</dbReference>
<evidence type="ECO:0000256" key="2">
    <source>
        <dbReference type="ARBA" id="ARBA00019418"/>
    </source>
</evidence>
<dbReference type="AlphaFoldDB" id="A0A3T0N460"/>
<dbReference type="Gene3D" id="1.10.150.250">
    <property type="entry name" value="Flavinator of succinate dehydrogenase"/>
    <property type="match status" value="1"/>
</dbReference>
<sequence length="85" mass="10196">MSETYEHRLKRMQMRSMRRGIKEMDIILSAYARTHLAQMDEKQLELYDQMLDENDQDLYQWVTGQTAPPDSLKILIKDISQTFQK</sequence>
<dbReference type="PANTHER" id="PTHR12469">
    <property type="entry name" value="PROTEIN EMI5 HOMOLOG, MITOCHONDRIAL"/>
    <property type="match status" value="1"/>
</dbReference>
<name>A0A3T0N460_9RHOB</name>
<dbReference type="SUPFAM" id="SSF109910">
    <property type="entry name" value="YgfY-like"/>
    <property type="match status" value="1"/>
</dbReference>
<dbReference type="GO" id="GO:0006099">
    <property type="term" value="P:tricarboxylic acid cycle"/>
    <property type="evidence" value="ECO:0007669"/>
    <property type="project" value="TreeGrafter"/>
</dbReference>
<dbReference type="Pfam" id="PF03937">
    <property type="entry name" value="Sdh5"/>
    <property type="match status" value="1"/>
</dbReference>
<dbReference type="KEGG" id="sedi:EBB79_13700"/>
<dbReference type="InterPro" id="IPR005631">
    <property type="entry name" value="SDH"/>
</dbReference>
<proteinExistence type="inferred from homology"/>
<dbReference type="Proteomes" id="UP000283063">
    <property type="component" value="Chromosome"/>
</dbReference>
<evidence type="ECO:0000313" key="4">
    <source>
        <dbReference type="EMBL" id="AZV78820.1"/>
    </source>
</evidence>
<comment type="similarity">
    <text evidence="1">Belongs to the SdhE FAD assembly factor family.</text>
</comment>
<keyword evidence="3" id="KW-0143">Chaperone</keyword>
<gene>
    <name evidence="4" type="ORF">EBB79_13700</name>
</gene>
<dbReference type="OrthoDB" id="9807264at2"/>
<evidence type="ECO:0000313" key="5">
    <source>
        <dbReference type="Proteomes" id="UP000283063"/>
    </source>
</evidence>
<evidence type="ECO:0000256" key="1">
    <source>
        <dbReference type="ARBA" id="ARBA00008571"/>
    </source>
</evidence>
<dbReference type="PANTHER" id="PTHR12469:SF2">
    <property type="entry name" value="SUCCINATE DEHYDROGENASE ASSEMBLY FACTOR 2, MITOCHONDRIAL"/>
    <property type="match status" value="1"/>
</dbReference>
<accession>A0A3T0N460</accession>